<keyword evidence="4" id="KW-0732">Signal</keyword>
<feature type="compositionally biased region" description="Acidic residues" evidence="2">
    <location>
        <begin position="139"/>
        <end position="153"/>
    </location>
</feature>
<evidence type="ECO:0000256" key="3">
    <source>
        <dbReference type="SAM" id="Phobius"/>
    </source>
</evidence>
<organism evidence="6 7">
    <name type="scientific">Cylicocyclus nassatus</name>
    <name type="common">Nematode worm</name>
    <dbReference type="NCBI Taxonomy" id="53992"/>
    <lineage>
        <taxon>Eukaryota</taxon>
        <taxon>Metazoa</taxon>
        <taxon>Ecdysozoa</taxon>
        <taxon>Nematoda</taxon>
        <taxon>Chromadorea</taxon>
        <taxon>Rhabditida</taxon>
        <taxon>Rhabditina</taxon>
        <taxon>Rhabditomorpha</taxon>
        <taxon>Strongyloidea</taxon>
        <taxon>Strongylidae</taxon>
        <taxon>Cylicocyclus</taxon>
    </lineage>
</organism>
<evidence type="ECO:0000259" key="5">
    <source>
        <dbReference type="PROSITE" id="PS50050"/>
    </source>
</evidence>
<dbReference type="AlphaFoldDB" id="A0AA36HG59"/>
<feature type="disulfide bond" evidence="1">
    <location>
        <begin position="50"/>
        <end position="68"/>
    </location>
</feature>
<feature type="compositionally biased region" description="Acidic residues" evidence="2">
    <location>
        <begin position="183"/>
        <end position="193"/>
    </location>
</feature>
<keyword evidence="7" id="KW-1185">Reference proteome</keyword>
<gene>
    <name evidence="6" type="ORF">CYNAS_LOCUS21306</name>
</gene>
<dbReference type="EMBL" id="CATQJL010000326">
    <property type="protein sequence ID" value="CAJ0609323.1"/>
    <property type="molecule type" value="Genomic_DNA"/>
</dbReference>
<proteinExistence type="predicted"/>
<feature type="domain" description="TNFR-Cys" evidence="5">
    <location>
        <begin position="30"/>
        <end position="68"/>
    </location>
</feature>
<protein>
    <recommendedName>
        <fullName evidence="5">TNFR-Cys domain-containing protein</fullName>
    </recommendedName>
</protein>
<evidence type="ECO:0000313" key="7">
    <source>
        <dbReference type="Proteomes" id="UP001176961"/>
    </source>
</evidence>
<accession>A0AA36HG59</accession>
<keyword evidence="3" id="KW-1133">Transmembrane helix</keyword>
<feature type="transmembrane region" description="Helical" evidence="3">
    <location>
        <begin position="299"/>
        <end position="317"/>
    </location>
</feature>
<keyword evidence="3" id="KW-0812">Transmembrane</keyword>
<comment type="caution">
    <text evidence="1">Lacks conserved residue(s) required for the propagation of feature annotation.</text>
</comment>
<evidence type="ECO:0000313" key="6">
    <source>
        <dbReference type="EMBL" id="CAJ0609323.1"/>
    </source>
</evidence>
<feature type="disulfide bond" evidence="1">
    <location>
        <begin position="47"/>
        <end position="60"/>
    </location>
</feature>
<feature type="compositionally biased region" description="Basic and acidic residues" evidence="2">
    <location>
        <begin position="167"/>
        <end position="182"/>
    </location>
</feature>
<feature type="repeat" description="TNFR-Cys" evidence="1">
    <location>
        <begin position="30"/>
        <end position="68"/>
    </location>
</feature>
<dbReference type="Proteomes" id="UP001176961">
    <property type="component" value="Unassembled WGS sequence"/>
</dbReference>
<evidence type="ECO:0000256" key="4">
    <source>
        <dbReference type="SAM" id="SignalP"/>
    </source>
</evidence>
<dbReference type="Pfam" id="PF00020">
    <property type="entry name" value="TNFR_c6"/>
    <property type="match status" value="1"/>
</dbReference>
<comment type="caution">
    <text evidence="6">The sequence shown here is derived from an EMBL/GenBank/DDBJ whole genome shotgun (WGS) entry which is preliminary data.</text>
</comment>
<dbReference type="PROSITE" id="PS50050">
    <property type="entry name" value="TNFR_NGFR_2"/>
    <property type="match status" value="1"/>
</dbReference>
<feature type="chain" id="PRO_5041271313" description="TNFR-Cys domain-containing protein" evidence="4">
    <location>
        <begin position="22"/>
        <end position="364"/>
    </location>
</feature>
<reference evidence="6" key="1">
    <citation type="submission" date="2023-07" db="EMBL/GenBank/DDBJ databases">
        <authorList>
            <consortium name="CYATHOMIX"/>
        </authorList>
    </citation>
    <scope>NUCLEOTIDE SEQUENCE</scope>
    <source>
        <strain evidence="6">N/A</strain>
    </source>
</reference>
<dbReference type="PROSITE" id="PS00652">
    <property type="entry name" value="TNFR_NGFR_1"/>
    <property type="match status" value="1"/>
</dbReference>
<keyword evidence="3" id="KW-0472">Membrane</keyword>
<evidence type="ECO:0000256" key="2">
    <source>
        <dbReference type="SAM" id="MobiDB-lite"/>
    </source>
</evidence>
<keyword evidence="1" id="KW-1015">Disulfide bond</keyword>
<feature type="compositionally biased region" description="Basic and acidic residues" evidence="2">
    <location>
        <begin position="113"/>
        <end position="132"/>
    </location>
</feature>
<feature type="region of interest" description="Disordered" evidence="2">
    <location>
        <begin position="113"/>
        <end position="201"/>
    </location>
</feature>
<feature type="signal peptide" evidence="4">
    <location>
        <begin position="1"/>
        <end position="21"/>
    </location>
</feature>
<evidence type="ECO:0000256" key="1">
    <source>
        <dbReference type="PROSITE-ProRule" id="PRU00206"/>
    </source>
</evidence>
<dbReference type="Gene3D" id="2.10.50.10">
    <property type="entry name" value="Tumor Necrosis Factor Receptor, subunit A, domain 2"/>
    <property type="match status" value="1"/>
</dbReference>
<name>A0AA36HG59_CYLNA</name>
<dbReference type="SMART" id="SM00208">
    <property type="entry name" value="TNFR"/>
    <property type="match status" value="1"/>
</dbReference>
<sequence length="364" mass="42360">MKMWVATIVVAVFAAAEVVSARNFDSAVRSCPEGEFFDKEERICEPCSECTDFLYEREPCSKFKDTICGWCGSKKPLKNFDYYRKCTKQQDAFDEEKFEREFKARVMSRILEKGDKEDVSGETDHDEHKATDRLPPLPTDDEYDDEYYDDDVLDSVHEDTPSSEEELERKEIVDREQLKSSDDSDEFEEELEEKAERTKKRDFAPISGDEFLRRERLTVDKETEEELEQDGVRPVNVNEAKIDEEDDVVNEMDELLDSDGHRINIVAIAVRKREEPDKAEDEVDHNASSYSSICHTTGFYIYAFCLGVLAAVTVSLIKRYKQPVYHVPIMNFTEEQRAMMQRCAEQMKNKKEDMAIYENDLAYV</sequence>
<dbReference type="InterPro" id="IPR001368">
    <property type="entry name" value="TNFR/NGFR_Cys_rich_reg"/>
</dbReference>